<sequence>MLESLMNVQQCLLVGVMMGVSVAASAKEWNTLTGEPPLVIAHRGASGYMPDHTLAGYTKAVELGADFIEPDLVSTKDGVLIARHEPNLKDTTDIATRPEFAMYERVEKVDGRDEKGWFASDLTLAQIKTLRAKQPRADRNAAFDGQFEIPTFEEVLQLREKLSKQYKRAIGVYPETKHPAWHSEKGLEFEAGLVALLGKYNLNRADAPVFIQSFELTNLKALKAMTDVKKVYLIDGDDVAADGSVVTIRPYDFVKQGDVRTYADMLSDANLKEIAQVAQGIGPWKVYIASYKTEFGKTTRLPANNFIARAHAAGLAVHPFTFRNESKHLTSGDMGEPYNEYALYFQLGVDGVFSDYTDTAVAARARFAKDKK</sequence>
<evidence type="ECO:0000313" key="9">
    <source>
        <dbReference type="Proteomes" id="UP000614287"/>
    </source>
</evidence>
<dbReference type="Proteomes" id="UP000614287">
    <property type="component" value="Unassembled WGS sequence"/>
</dbReference>
<dbReference type="EMBL" id="BMZG01000003">
    <property type="protein sequence ID" value="GHA69461.1"/>
    <property type="molecule type" value="Genomic_DNA"/>
</dbReference>
<evidence type="ECO:0000259" key="7">
    <source>
        <dbReference type="PROSITE" id="PS51704"/>
    </source>
</evidence>
<protein>
    <recommendedName>
        <fullName evidence="2">glycerophosphodiester phosphodiesterase</fullName>
        <ecNumber evidence="2">3.1.4.46</ecNumber>
    </recommendedName>
</protein>
<dbReference type="GO" id="GO:0008889">
    <property type="term" value="F:glycerophosphodiester phosphodiesterase activity"/>
    <property type="evidence" value="ECO:0007669"/>
    <property type="project" value="UniProtKB-EC"/>
</dbReference>
<dbReference type="RefSeq" id="WP_229809706.1">
    <property type="nucleotide sequence ID" value="NZ_BMZG01000003.1"/>
</dbReference>
<dbReference type="Pfam" id="PF03009">
    <property type="entry name" value="GDPD"/>
    <property type="match status" value="1"/>
</dbReference>
<feature type="domain" description="GP-PDE" evidence="7">
    <location>
        <begin position="37"/>
        <end position="364"/>
    </location>
</feature>
<keyword evidence="4" id="KW-0319">Glycerol metabolism</keyword>
<keyword evidence="9" id="KW-1185">Reference proteome</keyword>
<dbReference type="SUPFAM" id="SSF51695">
    <property type="entry name" value="PLC-like phosphodiesterases"/>
    <property type="match status" value="1"/>
</dbReference>
<evidence type="ECO:0000256" key="6">
    <source>
        <dbReference type="ARBA" id="ARBA00047512"/>
    </source>
</evidence>
<evidence type="ECO:0000313" key="8">
    <source>
        <dbReference type="EMBL" id="GHA69461.1"/>
    </source>
</evidence>
<evidence type="ECO:0000256" key="5">
    <source>
        <dbReference type="ARBA" id="ARBA00022801"/>
    </source>
</evidence>
<dbReference type="CDD" id="cd08602">
    <property type="entry name" value="GDPD_ScGlpQ1_like"/>
    <property type="match status" value="1"/>
</dbReference>
<dbReference type="Gene3D" id="3.20.20.190">
    <property type="entry name" value="Phosphatidylinositol (PI) phosphodiesterase"/>
    <property type="match status" value="1"/>
</dbReference>
<evidence type="ECO:0000256" key="4">
    <source>
        <dbReference type="ARBA" id="ARBA00022798"/>
    </source>
</evidence>
<dbReference type="InterPro" id="IPR017946">
    <property type="entry name" value="PLC-like_Pdiesterase_TIM-brl"/>
</dbReference>
<evidence type="ECO:0000256" key="1">
    <source>
        <dbReference type="ARBA" id="ARBA00007277"/>
    </source>
</evidence>
<dbReference type="PANTHER" id="PTHR43620:SF7">
    <property type="entry name" value="GLYCEROPHOSPHODIESTER PHOSPHODIESTERASE GDPD5-RELATED"/>
    <property type="match status" value="1"/>
</dbReference>
<name>A0A8J3CGD7_9BURK</name>
<dbReference type="GO" id="GO:0006071">
    <property type="term" value="P:glycerol metabolic process"/>
    <property type="evidence" value="ECO:0007669"/>
    <property type="project" value="UniProtKB-KW"/>
</dbReference>
<keyword evidence="5" id="KW-0378">Hydrolase</keyword>
<dbReference type="PROSITE" id="PS51704">
    <property type="entry name" value="GP_PDE"/>
    <property type="match status" value="1"/>
</dbReference>
<dbReference type="AlphaFoldDB" id="A0A8J3CGD7"/>
<dbReference type="GO" id="GO:0006629">
    <property type="term" value="P:lipid metabolic process"/>
    <property type="evidence" value="ECO:0007669"/>
    <property type="project" value="InterPro"/>
</dbReference>
<dbReference type="PANTHER" id="PTHR43620">
    <property type="entry name" value="GLYCEROPHOSPHORYL DIESTER PHOSPHODIESTERASE"/>
    <property type="match status" value="1"/>
</dbReference>
<reference evidence="8" key="1">
    <citation type="journal article" date="2014" name="Int. J. Syst. Evol. Microbiol.">
        <title>Complete genome sequence of Corynebacterium casei LMG S-19264T (=DSM 44701T), isolated from a smear-ripened cheese.</title>
        <authorList>
            <consortium name="US DOE Joint Genome Institute (JGI-PGF)"/>
            <person name="Walter F."/>
            <person name="Albersmeier A."/>
            <person name="Kalinowski J."/>
            <person name="Ruckert C."/>
        </authorList>
    </citation>
    <scope>NUCLEOTIDE SEQUENCE</scope>
    <source>
        <strain evidence="8">KCTC 32501</strain>
    </source>
</reference>
<gene>
    <name evidence="8" type="primary">glpQ</name>
    <name evidence="8" type="ORF">GCM10009007_07890</name>
</gene>
<comment type="similarity">
    <text evidence="1">Belongs to the glycerophosphoryl diester phosphodiesterase family.</text>
</comment>
<comment type="caution">
    <text evidence="8">The sequence shown here is derived from an EMBL/GenBank/DDBJ whole genome shotgun (WGS) entry which is preliminary data.</text>
</comment>
<organism evidence="8 9">
    <name type="scientific">Formosimonas limnophila</name>
    <dbReference type="NCBI Taxonomy" id="1384487"/>
    <lineage>
        <taxon>Bacteria</taxon>
        <taxon>Pseudomonadati</taxon>
        <taxon>Pseudomonadota</taxon>
        <taxon>Betaproteobacteria</taxon>
        <taxon>Burkholderiales</taxon>
        <taxon>Burkholderiaceae</taxon>
        <taxon>Formosimonas</taxon>
    </lineage>
</organism>
<comment type="catalytic activity">
    <reaction evidence="6">
        <text>a sn-glycero-3-phosphodiester + H2O = an alcohol + sn-glycerol 3-phosphate + H(+)</text>
        <dbReference type="Rhea" id="RHEA:12969"/>
        <dbReference type="ChEBI" id="CHEBI:15377"/>
        <dbReference type="ChEBI" id="CHEBI:15378"/>
        <dbReference type="ChEBI" id="CHEBI:30879"/>
        <dbReference type="ChEBI" id="CHEBI:57597"/>
        <dbReference type="ChEBI" id="CHEBI:83408"/>
        <dbReference type="EC" id="3.1.4.46"/>
    </reaction>
</comment>
<keyword evidence="3" id="KW-0732">Signal</keyword>
<evidence type="ECO:0000256" key="2">
    <source>
        <dbReference type="ARBA" id="ARBA00012247"/>
    </source>
</evidence>
<accession>A0A8J3CGD7</accession>
<dbReference type="EC" id="3.1.4.46" evidence="2"/>
<dbReference type="InterPro" id="IPR030395">
    <property type="entry name" value="GP_PDE_dom"/>
</dbReference>
<evidence type="ECO:0000256" key="3">
    <source>
        <dbReference type="ARBA" id="ARBA00022729"/>
    </source>
</evidence>
<proteinExistence type="inferred from homology"/>
<reference evidence="8" key="2">
    <citation type="submission" date="2020-09" db="EMBL/GenBank/DDBJ databases">
        <authorList>
            <person name="Sun Q."/>
            <person name="Kim S."/>
        </authorList>
    </citation>
    <scope>NUCLEOTIDE SEQUENCE</scope>
    <source>
        <strain evidence="8">KCTC 32501</strain>
    </source>
</reference>